<dbReference type="RefSeq" id="WP_141484109.1">
    <property type="nucleotide sequence ID" value="NZ_SMDN01000011.1"/>
</dbReference>
<evidence type="ECO:0000313" key="4">
    <source>
        <dbReference type="Proteomes" id="UP000320801"/>
    </source>
</evidence>
<dbReference type="EMBL" id="SMDN01000011">
    <property type="protein sequence ID" value="TQC51376.1"/>
    <property type="molecule type" value="Genomic_DNA"/>
</dbReference>
<proteinExistence type="predicted"/>
<accession>A0A507SKB4</accession>
<feature type="coiled-coil region" evidence="1">
    <location>
        <begin position="44"/>
        <end position="106"/>
    </location>
</feature>
<dbReference type="AlphaFoldDB" id="A0A507SKB4"/>
<feature type="coiled-coil region" evidence="1">
    <location>
        <begin position="535"/>
        <end position="581"/>
    </location>
</feature>
<evidence type="ECO:0000313" key="3">
    <source>
        <dbReference type="EMBL" id="TQC51376.1"/>
    </source>
</evidence>
<keyword evidence="2" id="KW-0732">Signal</keyword>
<evidence type="ECO:0000256" key="1">
    <source>
        <dbReference type="SAM" id="Coils"/>
    </source>
</evidence>
<reference evidence="3 4" key="1">
    <citation type="submission" date="2019-03" db="EMBL/GenBank/DDBJ databases">
        <title>Characterization of a novel Mycoplasma cynos real-time PCR assay.</title>
        <authorList>
            <person name="Tallmadge R.L."/>
            <person name="Mitchell P.K."/>
            <person name="Goodman L."/>
        </authorList>
    </citation>
    <scope>NUCLEOTIDE SEQUENCE [LARGE SCALE GENOMIC DNA]</scope>
    <source>
        <strain evidence="3 4">1642</strain>
    </source>
</reference>
<comment type="caution">
    <text evidence="3">The sequence shown here is derived from an EMBL/GenBank/DDBJ whole genome shotgun (WGS) entry which is preliminary data.</text>
</comment>
<keyword evidence="1" id="KW-0175">Coiled coil</keyword>
<dbReference type="Proteomes" id="UP000320801">
    <property type="component" value="Unassembled WGS sequence"/>
</dbReference>
<dbReference type="PROSITE" id="PS51257">
    <property type="entry name" value="PROKAR_LIPOPROTEIN"/>
    <property type="match status" value="1"/>
</dbReference>
<evidence type="ECO:0000256" key="2">
    <source>
        <dbReference type="SAM" id="SignalP"/>
    </source>
</evidence>
<dbReference type="OrthoDB" id="401357at2"/>
<evidence type="ECO:0008006" key="5">
    <source>
        <dbReference type="Google" id="ProtNLM"/>
    </source>
</evidence>
<keyword evidence="4" id="KW-1185">Reference proteome</keyword>
<gene>
    <name evidence="3" type="ORF">E1I18_02945</name>
</gene>
<feature type="chain" id="PRO_5021381967" description="Lipoprotein" evidence="2">
    <location>
        <begin position="23"/>
        <end position="876"/>
    </location>
</feature>
<feature type="signal peptide" evidence="2">
    <location>
        <begin position="1"/>
        <end position="22"/>
    </location>
</feature>
<organism evidence="3 4">
    <name type="scientific">Mycoplasmopsis mucosicanis</name>
    <dbReference type="NCBI Taxonomy" id="458208"/>
    <lineage>
        <taxon>Bacteria</taxon>
        <taxon>Bacillati</taxon>
        <taxon>Mycoplasmatota</taxon>
        <taxon>Mycoplasmoidales</taxon>
        <taxon>Metamycoplasmataceae</taxon>
        <taxon>Mycoplasmopsis</taxon>
    </lineage>
</organism>
<sequence>MRKKWLLSLSTLTAAMPFLAVACFNDAKHQKEVESSDKKNKKIIDKTKKALESKEKNNKLLAHEIEILKSQNHASEQKRENLEQQNEKLQQEIDALKQQIEQFKGKQVKKSTLSARKFAEELKKFITEDIPSALQQQQPEIFARDQSLIEQITKSVDATFEDYEKLNENVENMWNWQQLILPLISRAYVLLNYTSNNGVPVTITKPKSAVFDLLFDWRINDLQRIIEGIEANPDSLYDEKGKNTKTQKLNLLHEIKNTYQDLKNSSSLFMHQISNWAELESEAGAKQLFIKTGSTHQREVLPSFHLPNFRISPFPIYQTIEDEEFITKVKDEFLKLNIEYQQWLSSAKKYISSVRFKETFDEVIKVTKVIYSSLIDPNNLKYANDFNTYKEFEKFVDDARSLLKKVKLINPSLEKNVIDKEVDYEFDKTKDGFAKRFEEEFKPKSMKNDKEAQYLYEDFYEYYSKFIDRVFRSPKATFVQSYDRYALYLSVKSEIDKSKEIINLAKDLGVEFNDEKIGSQKEKFKKLMDSERKFIDSTTKTLEEFKSIVASLEDNTTVSSVEQAKTIIKNLVEKSTNAKEKIIKNLTENTNWNSLFEEDQIKKIQELFNKHSELTKSISSDENNLEKLKGSITKINKSAHDINDEIFAKPNSITADLYQTIEDSRQSIKRYERKLAALSETSSIIPAQEVIVLLRYWQNILKPVKDQLMFKENHPDRFLSAYFIKTFKELEKDYRFKEITGVKADEKNWDIESEGTSITPQSLLAELKALEQEYGKALFDFMKSKASPQYPRIKEALKQNVLVAKEKYYNWLKGLKARGVTLPNKFIWFGSGSYLYPNGFDQPLKWVASNLLKYYAQVYANTELLVKIGTGNFYNK</sequence>
<protein>
    <recommendedName>
        <fullName evidence="5">Lipoprotein</fullName>
    </recommendedName>
</protein>
<name>A0A507SKB4_9BACT</name>